<dbReference type="InterPro" id="IPR011006">
    <property type="entry name" value="CheY-like_superfamily"/>
</dbReference>
<dbReference type="PANTHER" id="PTHR43065">
    <property type="entry name" value="SENSOR HISTIDINE KINASE"/>
    <property type="match status" value="1"/>
</dbReference>
<dbReference type="SMART" id="SM00448">
    <property type="entry name" value="REC"/>
    <property type="match status" value="1"/>
</dbReference>
<dbReference type="InterPro" id="IPR003661">
    <property type="entry name" value="HisK_dim/P_dom"/>
</dbReference>
<feature type="domain" description="Response regulatory" evidence="11">
    <location>
        <begin position="12"/>
        <end position="126"/>
    </location>
</feature>
<evidence type="ECO:0000256" key="2">
    <source>
        <dbReference type="ARBA" id="ARBA00012438"/>
    </source>
</evidence>
<evidence type="ECO:0000256" key="3">
    <source>
        <dbReference type="ARBA" id="ARBA00022553"/>
    </source>
</evidence>
<comment type="catalytic activity">
    <reaction evidence="1">
        <text>ATP + protein L-histidine = ADP + protein N-phospho-L-histidine.</text>
        <dbReference type="EC" id="2.7.13.3"/>
    </reaction>
</comment>
<evidence type="ECO:0000256" key="1">
    <source>
        <dbReference type="ARBA" id="ARBA00000085"/>
    </source>
</evidence>
<keyword evidence="7" id="KW-0067">ATP-binding</keyword>
<dbReference type="PANTHER" id="PTHR43065:SF46">
    <property type="entry name" value="C4-DICARBOXYLATE TRANSPORT SENSOR PROTEIN DCTB"/>
    <property type="match status" value="1"/>
</dbReference>
<evidence type="ECO:0000256" key="4">
    <source>
        <dbReference type="ARBA" id="ARBA00022679"/>
    </source>
</evidence>
<dbReference type="InterPro" id="IPR001789">
    <property type="entry name" value="Sig_transdc_resp-reg_receiver"/>
</dbReference>
<evidence type="ECO:0000256" key="8">
    <source>
        <dbReference type="ARBA" id="ARBA00023012"/>
    </source>
</evidence>
<dbReference type="SUPFAM" id="SSF52172">
    <property type="entry name" value="CheY-like"/>
    <property type="match status" value="1"/>
</dbReference>
<dbReference type="Pfam" id="PF02518">
    <property type="entry name" value="HATPase_c"/>
    <property type="match status" value="1"/>
</dbReference>
<keyword evidence="8" id="KW-0902">Two-component regulatory system</keyword>
<dbReference type="PROSITE" id="PS50110">
    <property type="entry name" value="RESPONSE_REGULATORY"/>
    <property type="match status" value="1"/>
</dbReference>
<evidence type="ECO:0000256" key="9">
    <source>
        <dbReference type="PROSITE-ProRule" id="PRU00169"/>
    </source>
</evidence>
<dbReference type="InterPro" id="IPR036097">
    <property type="entry name" value="HisK_dim/P_sf"/>
</dbReference>
<sequence>MNEAGTHSQRPRLMIVDDEHDFAVSTSRALALEGIDCILAGHGAEAVALLLAQEPQIALLDIRIRDEDGTELAARLKALRPDLIVIIMTGYASVDSAIAAMQAGAHDFLRKPFFLDELMRALGRAGEILRLREDKAQAERELTHLRQLEATSQLAAGLSHDFRNMLAVVQANLSVLVERLEKDGGSDARLLPYARDALHAGASATSVVTRLGDFRRNRSAALAPVDLRPQVAEAVAMMRSTLCAGLAITLSLPEEPLMVLADPAMIGTAMVNLLINARDATGGEGRVTVALRRLRQGGDYARLTVTDDGPGLSGEAALRAVDPFFTTKPQGTGLGLPMIRHLALSSGGRFRLENAPQGGAQAVLDLPAVAVAATAEAAPHSDGANI</sequence>
<dbReference type="InterPro" id="IPR003594">
    <property type="entry name" value="HATPase_dom"/>
</dbReference>
<evidence type="ECO:0000256" key="5">
    <source>
        <dbReference type="ARBA" id="ARBA00022741"/>
    </source>
</evidence>
<keyword evidence="3 9" id="KW-0597">Phosphoprotein</keyword>
<evidence type="ECO:0000259" key="10">
    <source>
        <dbReference type="PROSITE" id="PS50109"/>
    </source>
</evidence>
<dbReference type="CDD" id="cd00082">
    <property type="entry name" value="HisKA"/>
    <property type="match status" value="1"/>
</dbReference>
<dbReference type="SUPFAM" id="SSF55874">
    <property type="entry name" value="ATPase domain of HSP90 chaperone/DNA topoisomerase II/histidine kinase"/>
    <property type="match status" value="1"/>
</dbReference>
<evidence type="ECO:0000259" key="11">
    <source>
        <dbReference type="PROSITE" id="PS50110"/>
    </source>
</evidence>
<accession>A0ABT8D5Z0</accession>
<dbReference type="SMART" id="SM00387">
    <property type="entry name" value="HATPase_c"/>
    <property type="match status" value="1"/>
</dbReference>
<feature type="modified residue" description="4-aspartylphosphate" evidence="9">
    <location>
        <position position="61"/>
    </location>
</feature>
<gene>
    <name evidence="12" type="ORF">QWZ10_04235</name>
</gene>
<organism evidence="12 13">
    <name type="scientific">Paracoccus cavernae</name>
    <dbReference type="NCBI Taxonomy" id="1571207"/>
    <lineage>
        <taxon>Bacteria</taxon>
        <taxon>Pseudomonadati</taxon>
        <taxon>Pseudomonadota</taxon>
        <taxon>Alphaproteobacteria</taxon>
        <taxon>Rhodobacterales</taxon>
        <taxon>Paracoccaceae</taxon>
        <taxon>Paracoccus</taxon>
    </lineage>
</organism>
<feature type="domain" description="Histidine kinase" evidence="10">
    <location>
        <begin position="157"/>
        <end position="370"/>
    </location>
</feature>
<keyword evidence="4" id="KW-0808">Transferase</keyword>
<dbReference type="InterPro" id="IPR036890">
    <property type="entry name" value="HATPase_C_sf"/>
</dbReference>
<dbReference type="PRINTS" id="PR00344">
    <property type="entry name" value="BCTRLSENSOR"/>
</dbReference>
<evidence type="ECO:0000256" key="6">
    <source>
        <dbReference type="ARBA" id="ARBA00022777"/>
    </source>
</evidence>
<protein>
    <recommendedName>
        <fullName evidence="2">histidine kinase</fullName>
        <ecNumber evidence="2">2.7.13.3</ecNumber>
    </recommendedName>
</protein>
<proteinExistence type="predicted"/>
<dbReference type="InterPro" id="IPR005467">
    <property type="entry name" value="His_kinase_dom"/>
</dbReference>
<dbReference type="SUPFAM" id="SSF47384">
    <property type="entry name" value="Homodimeric domain of signal transducing histidine kinase"/>
    <property type="match status" value="1"/>
</dbReference>
<keyword evidence="6" id="KW-0418">Kinase</keyword>
<comment type="caution">
    <text evidence="12">The sequence shown here is derived from an EMBL/GenBank/DDBJ whole genome shotgun (WGS) entry which is preliminary data.</text>
</comment>
<dbReference type="Proteomes" id="UP001243846">
    <property type="component" value="Unassembled WGS sequence"/>
</dbReference>
<dbReference type="Gene3D" id="3.30.565.10">
    <property type="entry name" value="Histidine kinase-like ATPase, C-terminal domain"/>
    <property type="match status" value="1"/>
</dbReference>
<keyword evidence="13" id="KW-1185">Reference proteome</keyword>
<dbReference type="InterPro" id="IPR004358">
    <property type="entry name" value="Sig_transdc_His_kin-like_C"/>
</dbReference>
<dbReference type="EC" id="2.7.13.3" evidence="2"/>
<name>A0ABT8D5Z0_9RHOB</name>
<keyword evidence="5" id="KW-0547">Nucleotide-binding</keyword>
<evidence type="ECO:0000313" key="12">
    <source>
        <dbReference type="EMBL" id="MDN3711237.1"/>
    </source>
</evidence>
<dbReference type="EMBL" id="JAUFRC010000001">
    <property type="protein sequence ID" value="MDN3711237.1"/>
    <property type="molecule type" value="Genomic_DNA"/>
</dbReference>
<dbReference type="Gene3D" id="1.10.287.130">
    <property type="match status" value="1"/>
</dbReference>
<dbReference type="PROSITE" id="PS50109">
    <property type="entry name" value="HIS_KIN"/>
    <property type="match status" value="1"/>
</dbReference>
<dbReference type="Gene3D" id="3.40.50.2300">
    <property type="match status" value="1"/>
</dbReference>
<evidence type="ECO:0000313" key="13">
    <source>
        <dbReference type="Proteomes" id="UP001243846"/>
    </source>
</evidence>
<dbReference type="Pfam" id="PF00072">
    <property type="entry name" value="Response_reg"/>
    <property type="match status" value="1"/>
</dbReference>
<dbReference type="RefSeq" id="WP_377684672.1">
    <property type="nucleotide sequence ID" value="NZ_JBHMDZ010000005.1"/>
</dbReference>
<reference evidence="13" key="1">
    <citation type="journal article" date="2019" name="Int. J. Syst. Evol. Microbiol.">
        <title>The Global Catalogue of Microorganisms (GCM) 10K type strain sequencing project: providing services to taxonomists for standard genome sequencing and annotation.</title>
        <authorList>
            <consortium name="The Broad Institute Genomics Platform"/>
            <consortium name="The Broad Institute Genome Sequencing Center for Infectious Disease"/>
            <person name="Wu L."/>
            <person name="Ma J."/>
        </authorList>
    </citation>
    <scope>NUCLEOTIDE SEQUENCE [LARGE SCALE GENOMIC DNA]</scope>
    <source>
        <strain evidence="13">CECT 8482</strain>
    </source>
</reference>
<evidence type="ECO:0000256" key="7">
    <source>
        <dbReference type="ARBA" id="ARBA00022840"/>
    </source>
</evidence>